<organism evidence="2">
    <name type="scientific">Aphanomyces invadans</name>
    <dbReference type="NCBI Taxonomy" id="157072"/>
    <lineage>
        <taxon>Eukaryota</taxon>
        <taxon>Sar</taxon>
        <taxon>Stramenopiles</taxon>
        <taxon>Oomycota</taxon>
        <taxon>Saprolegniomycetes</taxon>
        <taxon>Saprolegniales</taxon>
        <taxon>Verrucalvaceae</taxon>
        <taxon>Aphanomyces</taxon>
    </lineage>
</organism>
<proteinExistence type="predicted"/>
<evidence type="ECO:0000313" key="2">
    <source>
        <dbReference type="EMBL" id="ETV93597.1"/>
    </source>
</evidence>
<gene>
    <name evidence="2" type="ORF">H310_12391</name>
</gene>
<feature type="compositionally biased region" description="Acidic residues" evidence="1">
    <location>
        <begin position="55"/>
        <end position="71"/>
    </location>
</feature>
<feature type="region of interest" description="Disordered" evidence="1">
    <location>
        <begin position="43"/>
        <end position="81"/>
    </location>
</feature>
<reference evidence="2" key="1">
    <citation type="submission" date="2013-12" db="EMBL/GenBank/DDBJ databases">
        <title>The Genome Sequence of Aphanomyces invadans NJM9701.</title>
        <authorList>
            <consortium name="The Broad Institute Genomics Platform"/>
            <person name="Russ C."/>
            <person name="Tyler B."/>
            <person name="van West P."/>
            <person name="Dieguez-Uribeondo J."/>
            <person name="Young S.K."/>
            <person name="Zeng Q."/>
            <person name="Gargeya S."/>
            <person name="Fitzgerald M."/>
            <person name="Abouelleil A."/>
            <person name="Alvarado L."/>
            <person name="Chapman S.B."/>
            <person name="Gainer-Dewar J."/>
            <person name="Goldberg J."/>
            <person name="Griggs A."/>
            <person name="Gujja S."/>
            <person name="Hansen M."/>
            <person name="Howarth C."/>
            <person name="Imamovic A."/>
            <person name="Ireland A."/>
            <person name="Larimer J."/>
            <person name="McCowan C."/>
            <person name="Murphy C."/>
            <person name="Pearson M."/>
            <person name="Poon T.W."/>
            <person name="Priest M."/>
            <person name="Roberts A."/>
            <person name="Saif S."/>
            <person name="Shea T."/>
            <person name="Sykes S."/>
            <person name="Wortman J."/>
            <person name="Nusbaum C."/>
            <person name="Birren B."/>
        </authorList>
    </citation>
    <scope>NUCLEOTIDE SEQUENCE [LARGE SCALE GENOMIC DNA]</scope>
    <source>
        <strain evidence="2">NJM9701</strain>
    </source>
</reference>
<evidence type="ECO:0000256" key="1">
    <source>
        <dbReference type="SAM" id="MobiDB-lite"/>
    </source>
</evidence>
<dbReference type="VEuPathDB" id="FungiDB:H310_12391"/>
<dbReference type="RefSeq" id="XP_008877638.1">
    <property type="nucleotide sequence ID" value="XM_008879416.1"/>
</dbReference>
<dbReference type="GeneID" id="20089441"/>
<accession>A0A024TJR9</accession>
<name>A0A024TJR9_9STRA</name>
<sequence>MSDVAARLDLAFADVSGGLIHRCIDHTKKKVREMNAYLVELEATDEAANEPPLPVDEESSDDDESDDDESILTDIVDVNLA</sequence>
<protein>
    <submittedName>
        <fullName evidence="2">Uncharacterized protein</fullName>
    </submittedName>
</protein>
<dbReference type="AlphaFoldDB" id="A0A024TJR9"/>
<dbReference type="EMBL" id="KI913990">
    <property type="protein sequence ID" value="ETV93597.1"/>
    <property type="molecule type" value="Genomic_DNA"/>
</dbReference>
<dbReference type="OrthoDB" id="10436920at2759"/>